<proteinExistence type="predicted"/>
<comment type="caution">
    <text evidence="3">The sequence shown here is derived from an EMBL/GenBank/DDBJ whole genome shotgun (WGS) entry which is preliminary data.</text>
</comment>
<dbReference type="Gene3D" id="3.40.630.30">
    <property type="match status" value="1"/>
</dbReference>
<dbReference type="PROSITE" id="PS51186">
    <property type="entry name" value="GNAT"/>
    <property type="match status" value="1"/>
</dbReference>
<dbReference type="GO" id="GO:0008080">
    <property type="term" value="F:N-acetyltransferase activity"/>
    <property type="evidence" value="ECO:0007669"/>
    <property type="project" value="InterPro"/>
</dbReference>
<keyword evidence="4" id="KW-1185">Reference proteome</keyword>
<gene>
    <name evidence="3" type="ORF">EV690_1647</name>
</gene>
<evidence type="ECO:0000259" key="2">
    <source>
        <dbReference type="PROSITE" id="PS51186"/>
    </source>
</evidence>
<dbReference type="Proteomes" id="UP000295565">
    <property type="component" value="Unassembled WGS sequence"/>
</dbReference>
<evidence type="ECO:0000313" key="3">
    <source>
        <dbReference type="EMBL" id="TCK57943.1"/>
    </source>
</evidence>
<dbReference type="RefSeq" id="WP_131912472.1">
    <property type="nucleotide sequence ID" value="NZ_OU594967.1"/>
</dbReference>
<reference evidence="3 4" key="1">
    <citation type="submission" date="2019-03" db="EMBL/GenBank/DDBJ databases">
        <title>Genomic Encyclopedia of Type Strains, Phase IV (KMG-IV): sequencing the most valuable type-strain genomes for metagenomic binning, comparative biology and taxonomic classification.</title>
        <authorList>
            <person name="Goeker M."/>
        </authorList>
    </citation>
    <scope>NUCLEOTIDE SEQUENCE [LARGE SCALE GENOMIC DNA]</scope>
    <source>
        <strain evidence="3 4">DSM 18577</strain>
    </source>
</reference>
<dbReference type="InterPro" id="IPR000182">
    <property type="entry name" value="GNAT_dom"/>
</dbReference>
<evidence type="ECO:0000256" key="1">
    <source>
        <dbReference type="ARBA" id="ARBA00022679"/>
    </source>
</evidence>
<protein>
    <submittedName>
        <fullName evidence="3">Putative acetyltransferase</fullName>
    </submittedName>
</protein>
<organism evidence="3 4">
    <name type="scientific">Celerinatantimonas diazotrophica</name>
    <dbReference type="NCBI Taxonomy" id="412034"/>
    <lineage>
        <taxon>Bacteria</taxon>
        <taxon>Pseudomonadati</taxon>
        <taxon>Pseudomonadota</taxon>
        <taxon>Gammaproteobacteria</taxon>
        <taxon>Celerinatantimonadaceae</taxon>
        <taxon>Celerinatantimonas</taxon>
    </lineage>
</organism>
<dbReference type="InterPro" id="IPR050769">
    <property type="entry name" value="NAT_camello-type"/>
</dbReference>
<dbReference type="PANTHER" id="PTHR13947:SF37">
    <property type="entry name" value="LD18367P"/>
    <property type="match status" value="1"/>
</dbReference>
<dbReference type="OrthoDB" id="5419426at2"/>
<dbReference type="CDD" id="cd04301">
    <property type="entry name" value="NAT_SF"/>
    <property type="match status" value="1"/>
</dbReference>
<dbReference type="SUPFAM" id="SSF55729">
    <property type="entry name" value="Acyl-CoA N-acyltransferases (Nat)"/>
    <property type="match status" value="1"/>
</dbReference>
<feature type="domain" description="N-acetyltransferase" evidence="2">
    <location>
        <begin position="5"/>
        <end position="158"/>
    </location>
</feature>
<name>A0A4R1K2L7_9GAMM</name>
<dbReference type="PANTHER" id="PTHR13947">
    <property type="entry name" value="GNAT FAMILY N-ACETYLTRANSFERASE"/>
    <property type="match status" value="1"/>
</dbReference>
<evidence type="ECO:0000313" key="4">
    <source>
        <dbReference type="Proteomes" id="UP000295565"/>
    </source>
</evidence>
<sequence>MAVIELIKPEHDAQIEQIVHTVLAEFGASGPGYACADPQLKSLSHFYRPEKMNYWVALNEHNKVLGGAGIGPLTATEGFCELQKMYLLPEGRSLGIGQQLMQTCLAFAQHYYQACYLETLDHMDSAQKLYRRNGFKRISQPLGQTGHSRCNTWYLRSF</sequence>
<accession>A0A4R1K2L7</accession>
<dbReference type="Pfam" id="PF13508">
    <property type="entry name" value="Acetyltransf_7"/>
    <property type="match status" value="1"/>
</dbReference>
<dbReference type="AlphaFoldDB" id="A0A4R1K2L7"/>
<dbReference type="InterPro" id="IPR016181">
    <property type="entry name" value="Acyl_CoA_acyltransferase"/>
</dbReference>
<keyword evidence="1 3" id="KW-0808">Transferase</keyword>
<dbReference type="EMBL" id="SMGD01000012">
    <property type="protein sequence ID" value="TCK57943.1"/>
    <property type="molecule type" value="Genomic_DNA"/>
</dbReference>